<dbReference type="Pfam" id="PF08281">
    <property type="entry name" value="Sigma70_r4_2"/>
    <property type="match status" value="1"/>
</dbReference>
<gene>
    <name evidence="8" type="ORF">SDC9_81374</name>
</gene>
<keyword evidence="4" id="KW-0238">DNA-binding</keyword>
<dbReference type="InterPro" id="IPR013324">
    <property type="entry name" value="RNA_pol_sigma_r3/r4-like"/>
</dbReference>
<evidence type="ECO:0000259" key="7">
    <source>
        <dbReference type="Pfam" id="PF08281"/>
    </source>
</evidence>
<evidence type="ECO:0008006" key="9">
    <source>
        <dbReference type="Google" id="ProtNLM"/>
    </source>
</evidence>
<feature type="domain" description="RNA polymerase sigma factor 70 region 4 type 2" evidence="7">
    <location>
        <begin position="120"/>
        <end position="171"/>
    </location>
</feature>
<dbReference type="GO" id="GO:0003677">
    <property type="term" value="F:DNA binding"/>
    <property type="evidence" value="ECO:0007669"/>
    <property type="project" value="UniProtKB-KW"/>
</dbReference>
<dbReference type="InterPro" id="IPR036388">
    <property type="entry name" value="WH-like_DNA-bd_sf"/>
</dbReference>
<name>A0A644Z2F2_9ZZZZ</name>
<dbReference type="InterPro" id="IPR013325">
    <property type="entry name" value="RNA_pol_sigma_r2"/>
</dbReference>
<reference evidence="8" key="1">
    <citation type="submission" date="2019-08" db="EMBL/GenBank/DDBJ databases">
        <authorList>
            <person name="Kucharzyk K."/>
            <person name="Murdoch R.W."/>
            <person name="Higgins S."/>
            <person name="Loffler F."/>
        </authorList>
    </citation>
    <scope>NUCLEOTIDE SEQUENCE</scope>
</reference>
<dbReference type="Pfam" id="PF04542">
    <property type="entry name" value="Sigma70_r2"/>
    <property type="match status" value="1"/>
</dbReference>
<accession>A0A644Z2F2</accession>
<evidence type="ECO:0000256" key="1">
    <source>
        <dbReference type="ARBA" id="ARBA00010641"/>
    </source>
</evidence>
<dbReference type="AlphaFoldDB" id="A0A644Z2F2"/>
<dbReference type="NCBIfam" id="TIGR02937">
    <property type="entry name" value="sigma70-ECF"/>
    <property type="match status" value="1"/>
</dbReference>
<evidence type="ECO:0000313" key="8">
    <source>
        <dbReference type="EMBL" id="MPM34787.1"/>
    </source>
</evidence>
<feature type="domain" description="RNA polymerase sigma-70 region 2" evidence="6">
    <location>
        <begin position="19"/>
        <end position="80"/>
    </location>
</feature>
<dbReference type="PANTHER" id="PTHR43133:SF8">
    <property type="entry name" value="RNA POLYMERASE SIGMA FACTOR HI_1459-RELATED"/>
    <property type="match status" value="1"/>
</dbReference>
<evidence type="ECO:0000256" key="5">
    <source>
        <dbReference type="ARBA" id="ARBA00023163"/>
    </source>
</evidence>
<dbReference type="SUPFAM" id="SSF88659">
    <property type="entry name" value="Sigma3 and sigma4 domains of RNA polymerase sigma factors"/>
    <property type="match status" value="1"/>
</dbReference>
<evidence type="ECO:0000256" key="3">
    <source>
        <dbReference type="ARBA" id="ARBA00023082"/>
    </source>
</evidence>
<dbReference type="Gene3D" id="1.10.1740.10">
    <property type="match status" value="1"/>
</dbReference>
<dbReference type="InterPro" id="IPR013249">
    <property type="entry name" value="RNA_pol_sigma70_r4_t2"/>
</dbReference>
<keyword evidence="2" id="KW-0805">Transcription regulation</keyword>
<keyword evidence="3" id="KW-0731">Sigma factor</keyword>
<dbReference type="InterPro" id="IPR014284">
    <property type="entry name" value="RNA_pol_sigma-70_dom"/>
</dbReference>
<dbReference type="EMBL" id="VSSQ01007079">
    <property type="protein sequence ID" value="MPM34787.1"/>
    <property type="molecule type" value="Genomic_DNA"/>
</dbReference>
<sequence length="180" mass="20498">MEQDRASAWYEFFSLENGRLKNYVRKQAQRISDMDAEDIVAEVMLHTVSRLGTSGPVENIAAYVYRSIRNRIADYERKRAKSTSLDGMLSEDGELPFLQALVTENDDPFRAEEQAERIHRLTDAIGKLEPRQRAVLIATELKGKSFRELSEAWGEPVGTLLSRKSRAVKALRALLEETEP</sequence>
<keyword evidence="5" id="KW-0804">Transcription</keyword>
<proteinExistence type="inferred from homology"/>
<dbReference type="InterPro" id="IPR007627">
    <property type="entry name" value="RNA_pol_sigma70_r2"/>
</dbReference>
<evidence type="ECO:0000259" key="6">
    <source>
        <dbReference type="Pfam" id="PF04542"/>
    </source>
</evidence>
<evidence type="ECO:0000256" key="4">
    <source>
        <dbReference type="ARBA" id="ARBA00023125"/>
    </source>
</evidence>
<dbReference type="GO" id="GO:0016987">
    <property type="term" value="F:sigma factor activity"/>
    <property type="evidence" value="ECO:0007669"/>
    <property type="project" value="UniProtKB-KW"/>
</dbReference>
<dbReference type="PANTHER" id="PTHR43133">
    <property type="entry name" value="RNA POLYMERASE ECF-TYPE SIGMA FACTO"/>
    <property type="match status" value="1"/>
</dbReference>
<dbReference type="SUPFAM" id="SSF88946">
    <property type="entry name" value="Sigma2 domain of RNA polymerase sigma factors"/>
    <property type="match status" value="1"/>
</dbReference>
<organism evidence="8">
    <name type="scientific">bioreactor metagenome</name>
    <dbReference type="NCBI Taxonomy" id="1076179"/>
    <lineage>
        <taxon>unclassified sequences</taxon>
        <taxon>metagenomes</taxon>
        <taxon>ecological metagenomes</taxon>
    </lineage>
</organism>
<dbReference type="Gene3D" id="1.10.10.10">
    <property type="entry name" value="Winged helix-like DNA-binding domain superfamily/Winged helix DNA-binding domain"/>
    <property type="match status" value="1"/>
</dbReference>
<dbReference type="CDD" id="cd06171">
    <property type="entry name" value="Sigma70_r4"/>
    <property type="match status" value="1"/>
</dbReference>
<dbReference type="InterPro" id="IPR039425">
    <property type="entry name" value="RNA_pol_sigma-70-like"/>
</dbReference>
<dbReference type="GO" id="GO:0006352">
    <property type="term" value="P:DNA-templated transcription initiation"/>
    <property type="evidence" value="ECO:0007669"/>
    <property type="project" value="InterPro"/>
</dbReference>
<comment type="caution">
    <text evidence="8">The sequence shown here is derived from an EMBL/GenBank/DDBJ whole genome shotgun (WGS) entry which is preliminary data.</text>
</comment>
<protein>
    <recommendedName>
        <fullName evidence="9">ECF RNA polymerase sigma factor SigE</fullName>
    </recommendedName>
</protein>
<comment type="similarity">
    <text evidence="1">Belongs to the sigma-70 factor family. ECF subfamily.</text>
</comment>
<evidence type="ECO:0000256" key="2">
    <source>
        <dbReference type="ARBA" id="ARBA00023015"/>
    </source>
</evidence>